<dbReference type="CDD" id="cd14733">
    <property type="entry name" value="BACK"/>
    <property type="match status" value="1"/>
</dbReference>
<dbReference type="Gene3D" id="2.120.10.80">
    <property type="entry name" value="Kelch-type beta propeller"/>
    <property type="match status" value="2"/>
</dbReference>
<dbReference type="Proteomes" id="UP000791440">
    <property type="component" value="Unassembled WGS sequence"/>
</dbReference>
<keyword evidence="5" id="KW-0472">Membrane</keyword>
<dbReference type="SMART" id="SM00612">
    <property type="entry name" value="Kelch"/>
    <property type="match status" value="6"/>
</dbReference>
<dbReference type="OrthoDB" id="6350321at2759"/>
<sequence>MLTNFISRHKHQLSKILYESWEFIINLKPFIFTIWNMFLFYCFSEFEMQKSLSLEKVNNIEALSNARNNTSTNNKTDIPKRRYRPYGNIFEQYYITIKPKLYRSSSLSDLNTNTSDIHFDFTKYPYLSTHERKLLSKASGDAYHTNKLTHNRYMSCNYRRKSKKEEMAPETYASKLASDYIHNIQRSTLDPNLSSGVDNSSISSGDQLNFPRGATFPFKSTPSGNLKVQSNQVVFQSSTVGVLLADPTQAKVKVKFEGKTADDPDDELSQNDNENSDPRIQCGVKDTINYQAKNILGNDRSQKTKVPSSREDKGKDLVSLGYTSAGPIDWMRVQLPKKQDMFQEFYRRIHNHVNTDTIIHIGNEEFHCHHMVLQVYSTFFDMNTYREIELPPTSVTPEAFQTLYEWMIFNGTESNKVLKRENILDLFGAAQYLSIKDLEDQCWSFIVNEDLFTEDTAFALFKEARSKGITPVMDLMVPRVMRFFLPLVASKDFLELEPEEVMTFLKSNYISVTSEIEVLMAGVRWLYGDWPARRRLAVEVMRCVRFGLISPWQLVDIKRNPDNSEILEIVNETEVQQMVDDGLAYVIIKYWYGNNSKNYYHWIDVLGLSEPAERNWIGEEKNHVTYKDFLKYLEQFMVPRDQMYQQMAMMQPPRRNDDLPGSLRGIDMDKMDMRRPKMDFPLPATLKGLTGDKDKSFPTMSEFFESRRKTKEGTQSPSPIRSPPVEMEMPLICDRRRSPEINKHQNHFEEQRRQLELQKQQLQNLQAQRRKIQQIHMCTVEPEAVATKKQDPMFDLPEKDSDLNTTNSETSSGSADTSVTEKNQYPVKTEERRHSVAASYLAAATAALAECQRSPQASSAPRPQTTSNASRAEPAPRAPAPMSQNNFHSPRISLFNQSKESLARMNMNKLSTSILGPSNKKYIAEGSLFNWDRETVLVFGGIDPHTDYGVGRNTGKDIYRFDPVTNVWEYVGDLPEPRHHHSVAFLRGRVYLVGGADPREDDVRGKSVVVSTVWSYEPVTRSWYSESGLAIPRKNFGLVVHKMALYAIGGQDKKGKVLRSVERFDPKSGSWSEVRSMGVARMAVACAKYRDYIWVAGGMTGEKRRPVCKIVECYNSKTNEWTEIHSLRFPRCFATLFAMNDKLYIIGGAGKVSEKEKTASSVGAIDAWDWKDRQWKLETEMSMPRHGHALAYLGTQLIIIGGVTTIYMRALNNVESFCCERGAWIRGVATLPSPLSGHGAVTLPPASLM</sequence>
<dbReference type="Pfam" id="PF07707">
    <property type="entry name" value="BACK"/>
    <property type="match status" value="1"/>
</dbReference>
<feature type="compositionally biased region" description="Polar residues" evidence="4">
    <location>
        <begin position="853"/>
        <end position="870"/>
    </location>
</feature>
<feature type="transmembrane region" description="Helical" evidence="5">
    <location>
        <begin position="1189"/>
        <end position="1207"/>
    </location>
</feature>
<dbReference type="InterPro" id="IPR011705">
    <property type="entry name" value="BACK"/>
</dbReference>
<name>A0A921Z919_MANSE</name>
<feature type="region of interest" description="Disordered" evidence="4">
    <location>
        <begin position="705"/>
        <end position="725"/>
    </location>
</feature>
<keyword evidence="3" id="KW-0175">Coiled coil</keyword>
<dbReference type="Pfam" id="PF24981">
    <property type="entry name" value="Beta-prop_ATRN-LZTR1"/>
    <property type="match status" value="1"/>
</dbReference>
<dbReference type="CDD" id="cd18186">
    <property type="entry name" value="BTB_POZ_ZBTB_KLHL-like"/>
    <property type="match status" value="1"/>
</dbReference>
<evidence type="ECO:0000256" key="1">
    <source>
        <dbReference type="ARBA" id="ARBA00022441"/>
    </source>
</evidence>
<gene>
    <name evidence="7" type="ORF">O3G_MSEX007744</name>
</gene>
<feature type="region of interest" description="Disordered" evidence="4">
    <location>
        <begin position="256"/>
        <end position="281"/>
    </location>
</feature>
<organism evidence="7 8">
    <name type="scientific">Manduca sexta</name>
    <name type="common">Tobacco hawkmoth</name>
    <name type="synonym">Tobacco hornworm</name>
    <dbReference type="NCBI Taxonomy" id="7130"/>
    <lineage>
        <taxon>Eukaryota</taxon>
        <taxon>Metazoa</taxon>
        <taxon>Ecdysozoa</taxon>
        <taxon>Arthropoda</taxon>
        <taxon>Hexapoda</taxon>
        <taxon>Insecta</taxon>
        <taxon>Pterygota</taxon>
        <taxon>Neoptera</taxon>
        <taxon>Endopterygota</taxon>
        <taxon>Lepidoptera</taxon>
        <taxon>Glossata</taxon>
        <taxon>Ditrysia</taxon>
        <taxon>Bombycoidea</taxon>
        <taxon>Sphingidae</taxon>
        <taxon>Sphinginae</taxon>
        <taxon>Sphingini</taxon>
        <taxon>Manduca</taxon>
    </lineage>
</organism>
<dbReference type="Gene3D" id="1.25.40.420">
    <property type="match status" value="1"/>
</dbReference>
<evidence type="ECO:0000313" key="7">
    <source>
        <dbReference type="EMBL" id="KAG6452724.1"/>
    </source>
</evidence>
<feature type="coiled-coil region" evidence="3">
    <location>
        <begin position="741"/>
        <end position="775"/>
    </location>
</feature>
<evidence type="ECO:0000256" key="2">
    <source>
        <dbReference type="ARBA" id="ARBA00022737"/>
    </source>
</evidence>
<protein>
    <recommendedName>
        <fullName evidence="6">BTB domain-containing protein</fullName>
    </recommendedName>
</protein>
<feature type="region of interest" description="Disordered" evidence="4">
    <location>
        <begin position="852"/>
        <end position="890"/>
    </location>
</feature>
<dbReference type="SUPFAM" id="SSF117281">
    <property type="entry name" value="Kelch motif"/>
    <property type="match status" value="1"/>
</dbReference>
<reference evidence="7" key="2">
    <citation type="submission" date="2020-12" db="EMBL/GenBank/DDBJ databases">
        <authorList>
            <person name="Kanost M."/>
        </authorList>
    </citation>
    <scope>NUCLEOTIDE SEQUENCE</scope>
</reference>
<dbReference type="GO" id="GO:0003779">
    <property type="term" value="F:actin binding"/>
    <property type="evidence" value="ECO:0007669"/>
    <property type="project" value="UniProtKB-KW"/>
</dbReference>
<keyword evidence="1" id="KW-0880">Kelch repeat</keyword>
<dbReference type="PANTHER" id="PTHR22667:SF0">
    <property type="entry name" value="AT01380P-RELATED"/>
    <property type="match status" value="1"/>
</dbReference>
<dbReference type="InterPro" id="IPR011333">
    <property type="entry name" value="SKP1/BTB/POZ_sf"/>
</dbReference>
<feature type="compositionally biased region" description="Polar residues" evidence="4">
    <location>
        <begin position="803"/>
        <end position="823"/>
    </location>
</feature>
<dbReference type="InterPro" id="IPR056737">
    <property type="entry name" value="Beta-prop_ATRN-MKLN-like"/>
</dbReference>
<feature type="compositionally biased region" description="Basic and acidic residues" evidence="4">
    <location>
        <begin position="786"/>
        <end position="802"/>
    </location>
</feature>
<dbReference type="InterPro" id="IPR006652">
    <property type="entry name" value="Kelch_1"/>
</dbReference>
<feature type="transmembrane region" description="Helical" evidence="5">
    <location>
        <begin position="21"/>
        <end position="41"/>
    </location>
</feature>
<keyword evidence="5" id="KW-1133">Transmembrane helix</keyword>
<dbReference type="Gene3D" id="3.30.710.10">
    <property type="entry name" value="Potassium Channel Kv1.1, Chain A"/>
    <property type="match status" value="1"/>
</dbReference>
<dbReference type="PANTHER" id="PTHR22667">
    <property type="entry name" value="AT01380P-RELATED"/>
    <property type="match status" value="1"/>
</dbReference>
<proteinExistence type="predicted"/>
<dbReference type="SMART" id="SM00875">
    <property type="entry name" value="BACK"/>
    <property type="match status" value="1"/>
</dbReference>
<feature type="domain" description="BTB" evidence="6">
    <location>
        <begin position="355"/>
        <end position="416"/>
    </location>
</feature>
<dbReference type="SUPFAM" id="SSF54695">
    <property type="entry name" value="POZ domain"/>
    <property type="match status" value="1"/>
</dbReference>
<evidence type="ECO:0000256" key="4">
    <source>
        <dbReference type="SAM" id="MobiDB-lite"/>
    </source>
</evidence>
<dbReference type="PROSITE" id="PS50097">
    <property type="entry name" value="BTB"/>
    <property type="match status" value="1"/>
</dbReference>
<keyword evidence="8" id="KW-1185">Reference proteome</keyword>
<keyword evidence="2" id="KW-0677">Repeat</keyword>
<dbReference type="InterPro" id="IPR015915">
    <property type="entry name" value="Kelch-typ_b-propeller"/>
</dbReference>
<reference evidence="7" key="1">
    <citation type="journal article" date="2016" name="Insect Biochem. Mol. Biol.">
        <title>Multifaceted biological insights from a draft genome sequence of the tobacco hornworm moth, Manduca sexta.</title>
        <authorList>
            <person name="Kanost M.R."/>
            <person name="Arrese E.L."/>
            <person name="Cao X."/>
            <person name="Chen Y.R."/>
            <person name="Chellapilla S."/>
            <person name="Goldsmith M.R."/>
            <person name="Grosse-Wilde E."/>
            <person name="Heckel D.G."/>
            <person name="Herndon N."/>
            <person name="Jiang H."/>
            <person name="Papanicolaou A."/>
            <person name="Qu J."/>
            <person name="Soulages J.L."/>
            <person name="Vogel H."/>
            <person name="Walters J."/>
            <person name="Waterhouse R.M."/>
            <person name="Ahn S.J."/>
            <person name="Almeida F.C."/>
            <person name="An C."/>
            <person name="Aqrawi P."/>
            <person name="Bretschneider A."/>
            <person name="Bryant W.B."/>
            <person name="Bucks S."/>
            <person name="Chao H."/>
            <person name="Chevignon G."/>
            <person name="Christen J.M."/>
            <person name="Clarke D.F."/>
            <person name="Dittmer N.T."/>
            <person name="Ferguson L.C.F."/>
            <person name="Garavelou S."/>
            <person name="Gordon K.H.J."/>
            <person name="Gunaratna R.T."/>
            <person name="Han Y."/>
            <person name="Hauser F."/>
            <person name="He Y."/>
            <person name="Heidel-Fischer H."/>
            <person name="Hirsh A."/>
            <person name="Hu Y."/>
            <person name="Jiang H."/>
            <person name="Kalra D."/>
            <person name="Klinner C."/>
            <person name="Konig C."/>
            <person name="Kovar C."/>
            <person name="Kroll A.R."/>
            <person name="Kuwar S.S."/>
            <person name="Lee S.L."/>
            <person name="Lehman R."/>
            <person name="Li K."/>
            <person name="Li Z."/>
            <person name="Liang H."/>
            <person name="Lovelace S."/>
            <person name="Lu Z."/>
            <person name="Mansfield J.H."/>
            <person name="McCulloch K.J."/>
            <person name="Mathew T."/>
            <person name="Morton B."/>
            <person name="Muzny D.M."/>
            <person name="Neunemann D."/>
            <person name="Ongeri F."/>
            <person name="Pauchet Y."/>
            <person name="Pu L.L."/>
            <person name="Pyrousis I."/>
            <person name="Rao X.J."/>
            <person name="Redding A."/>
            <person name="Roesel C."/>
            <person name="Sanchez-Gracia A."/>
            <person name="Schaack S."/>
            <person name="Shukla A."/>
            <person name="Tetreau G."/>
            <person name="Wang Y."/>
            <person name="Xiong G.H."/>
            <person name="Traut W."/>
            <person name="Walsh T.K."/>
            <person name="Worley K.C."/>
            <person name="Wu D."/>
            <person name="Wu W."/>
            <person name="Wu Y.Q."/>
            <person name="Zhang X."/>
            <person name="Zou Z."/>
            <person name="Zucker H."/>
            <person name="Briscoe A.D."/>
            <person name="Burmester T."/>
            <person name="Clem R.J."/>
            <person name="Feyereisen R."/>
            <person name="Grimmelikhuijzen C.J.P."/>
            <person name="Hamodrakas S.J."/>
            <person name="Hansson B.S."/>
            <person name="Huguet E."/>
            <person name="Jermiin L.S."/>
            <person name="Lan Q."/>
            <person name="Lehman H.K."/>
            <person name="Lorenzen M."/>
            <person name="Merzendorfer H."/>
            <person name="Michalopoulos I."/>
            <person name="Morton D.B."/>
            <person name="Muthukrishnan S."/>
            <person name="Oakeshott J.G."/>
            <person name="Palmer W."/>
            <person name="Park Y."/>
            <person name="Passarelli A.L."/>
            <person name="Rozas J."/>
            <person name="Schwartz L.M."/>
            <person name="Smith W."/>
            <person name="Southgate A."/>
            <person name="Vilcinskas A."/>
            <person name="Vogt R."/>
            <person name="Wang P."/>
            <person name="Werren J."/>
            <person name="Yu X.Q."/>
            <person name="Zhou J.J."/>
            <person name="Brown S.J."/>
            <person name="Scherer S.E."/>
            <person name="Richards S."/>
            <person name="Blissard G.W."/>
        </authorList>
    </citation>
    <scope>NUCLEOTIDE SEQUENCE</scope>
</reference>
<dbReference type="Pfam" id="PF00651">
    <property type="entry name" value="BTB"/>
    <property type="match status" value="1"/>
</dbReference>
<dbReference type="SMART" id="SM00225">
    <property type="entry name" value="BTB"/>
    <property type="match status" value="1"/>
</dbReference>
<dbReference type="InterPro" id="IPR000210">
    <property type="entry name" value="BTB/POZ_dom"/>
</dbReference>
<evidence type="ECO:0000313" key="8">
    <source>
        <dbReference type="Proteomes" id="UP000791440"/>
    </source>
</evidence>
<evidence type="ECO:0000256" key="3">
    <source>
        <dbReference type="SAM" id="Coils"/>
    </source>
</evidence>
<evidence type="ECO:0000256" key="5">
    <source>
        <dbReference type="SAM" id="Phobius"/>
    </source>
</evidence>
<comment type="caution">
    <text evidence="7">The sequence shown here is derived from an EMBL/GenBank/DDBJ whole genome shotgun (WGS) entry which is preliminary data.</text>
</comment>
<evidence type="ECO:0000259" key="6">
    <source>
        <dbReference type="PROSITE" id="PS50097"/>
    </source>
</evidence>
<dbReference type="EMBL" id="JH668428">
    <property type="protein sequence ID" value="KAG6452724.1"/>
    <property type="molecule type" value="Genomic_DNA"/>
</dbReference>
<dbReference type="AlphaFoldDB" id="A0A921Z919"/>
<feature type="region of interest" description="Disordered" evidence="4">
    <location>
        <begin position="784"/>
        <end position="832"/>
    </location>
</feature>
<keyword evidence="5" id="KW-0812">Transmembrane</keyword>
<accession>A0A921Z919</accession>